<dbReference type="GO" id="GO:0008270">
    <property type="term" value="F:zinc ion binding"/>
    <property type="evidence" value="ECO:0007669"/>
    <property type="project" value="UniProtKB-KW"/>
</dbReference>
<evidence type="ECO:0000259" key="7">
    <source>
        <dbReference type="Pfam" id="PF05699"/>
    </source>
</evidence>
<feature type="region of interest" description="Disordered" evidence="6">
    <location>
        <begin position="765"/>
        <end position="857"/>
    </location>
</feature>
<feature type="compositionally biased region" description="Acidic residues" evidence="6">
    <location>
        <begin position="1122"/>
        <end position="1134"/>
    </location>
</feature>
<feature type="compositionally biased region" description="Acidic residues" evidence="6">
    <location>
        <begin position="771"/>
        <end position="837"/>
    </location>
</feature>
<feature type="region of interest" description="Disordered" evidence="6">
    <location>
        <begin position="87"/>
        <end position="107"/>
    </location>
</feature>
<protein>
    <recommendedName>
        <fullName evidence="7">HAT C-terminal dimerisation domain-containing protein</fullName>
    </recommendedName>
</protein>
<keyword evidence="2" id="KW-0479">Metal-binding</keyword>
<evidence type="ECO:0000256" key="3">
    <source>
        <dbReference type="ARBA" id="ARBA00022771"/>
    </source>
</evidence>
<evidence type="ECO:0000256" key="2">
    <source>
        <dbReference type="ARBA" id="ARBA00022723"/>
    </source>
</evidence>
<proteinExistence type="predicted"/>
<feature type="compositionally biased region" description="Low complexity" evidence="6">
    <location>
        <begin position="296"/>
        <end position="305"/>
    </location>
</feature>
<dbReference type="Pfam" id="PF05699">
    <property type="entry name" value="Dimer_Tnp_hAT"/>
    <property type="match status" value="1"/>
</dbReference>
<organism evidence="8 9">
    <name type="scientific">Tilletia walkeri</name>
    <dbReference type="NCBI Taxonomy" id="117179"/>
    <lineage>
        <taxon>Eukaryota</taxon>
        <taxon>Fungi</taxon>
        <taxon>Dikarya</taxon>
        <taxon>Basidiomycota</taxon>
        <taxon>Ustilaginomycotina</taxon>
        <taxon>Exobasidiomycetes</taxon>
        <taxon>Tilletiales</taxon>
        <taxon>Tilletiaceae</taxon>
        <taxon>Tilletia</taxon>
    </lineage>
</organism>
<dbReference type="GO" id="GO:0046983">
    <property type="term" value="F:protein dimerization activity"/>
    <property type="evidence" value="ECO:0007669"/>
    <property type="project" value="InterPro"/>
</dbReference>
<evidence type="ECO:0000313" key="8">
    <source>
        <dbReference type="EMBL" id="KAE8265664.1"/>
    </source>
</evidence>
<name>A0A8X7T1T6_9BASI</name>
<feature type="compositionally biased region" description="Low complexity" evidence="6">
    <location>
        <begin position="224"/>
        <end position="238"/>
    </location>
</feature>
<gene>
    <name evidence="8" type="ORF">A4X09_0g6566</name>
</gene>
<dbReference type="InterPro" id="IPR052035">
    <property type="entry name" value="ZnF_BED_domain_contain"/>
</dbReference>
<dbReference type="SUPFAM" id="SSF53098">
    <property type="entry name" value="Ribonuclease H-like"/>
    <property type="match status" value="1"/>
</dbReference>
<keyword evidence="3" id="KW-0863">Zinc-finger</keyword>
<comment type="subcellular location">
    <subcellularLocation>
        <location evidence="1">Nucleus</location>
    </subcellularLocation>
</comment>
<feature type="region of interest" description="Disordered" evidence="6">
    <location>
        <begin position="336"/>
        <end position="371"/>
    </location>
</feature>
<sequence>MASNNSANSRAKAELSAIDAIAVFEFTDQPIQDYGSTIDGLAPDLSGEFIQALREVGNRLNEPDLQPTAFDDPPSWLYPESQERFSKLRSSQDLPHYLTGTGRLPDTQEQLQQLRDKKALSEYFNLSQSEISTQSQPAPSLLQPPSGRQPQRQQSPVSSRRSRSPQLPARMRGYDLNQDEGPVKRKAPAGNILTLSSSGSEEEDLPSGEALRKRARVSASPSKARSTGQATSTSASTSAKRKGKGRAQPSRPLVPTATREERELLNRAKRTPPPDTERRAPTRGSSNRITHAGMRSSSSLAASPSENQNSTPQVIGDGEEVPSILEIMFREVEGRSVGEASAATSRKEAATSTPTRTESDAARSAKAVQAAPSTPAETLSLAAQEAKLAAHVYEDDISISTAAKASTFGWTVAEGYEGFKYVSSFRKDGIIKEHWRCLKCGELKMASGQGKPTNLKSHIKICKGPKNDAAAALVRADETTAGGNKSSAMAGSSTLAASSYRGASVSGWLNAQQALDIELTRRLALINVLPDARPFTSQSSPSQKAVIRSIDHRATTSFKSASTIRRDLRTFHGQLQSDLKTELQGIDTLMSIQHDGWTNKGFQHSFIAIIGSYVNAQWEYQERLLSFDVVKDKHSGATFAGHLVRTINALQLDDSWYGAVTSDSAGTNTRMLTLLEENLAEADMQDRTPWVHKDDPQVQKMLRKSCSSFPKASLRHSGSWAVNDYRILCLNHHINLAVRDGFAKFGVKVKTKTQRKVLEIQPKPAILVTDENGEPVEVSEEEDSEDEDEPADDDDQPEDGNVDEAAVDDVDDEEPPEDDDSDMGPDDGDIGSDDDGGPEANGATPAESSATGASSALESTVGNNLNSVAKLEAFTTWIHRSSQRKADFRKRMAKEYHLDESGLANAPFPSKPNKTRWNSHFSMIRGALKIREAIDAHCRAYIGVRNEVLGNYLLTDSQWKQLELLKPILRLAVAVTKKMERSEGTLCDVLDHHASLRDDIARNVRLIGGDPDLDSETKTELKKFLKAMESKLRKYRDIALSNRLTLAAALIHPNNRKLFQISYPSYRAQAETALRELLDELVDSNSKEPSPKATAATLATGANPPSPCSAARQRREQAAEERTDDEDSDNEEDEVAKCLNPKNCPWRASDGTPYKWWRDNEGVFPTLSKLARIILGTSGSSSAVERVFSQAALVSTNRRGSLSASTISQLVTTRHWLTHGANQLAGLSEQALKVSHSHQLLPSPDVIKPRKKK</sequence>
<accession>A0A8X7T1T6</accession>
<feature type="compositionally biased region" description="Polar residues" evidence="6">
    <location>
        <begin position="846"/>
        <end position="857"/>
    </location>
</feature>
<reference evidence="8" key="2">
    <citation type="journal article" date="2019" name="IMA Fungus">
        <title>Genome sequencing and comparison of five Tilletia species to identify candidate genes for the detection of regulated species infecting wheat.</title>
        <authorList>
            <person name="Nguyen H.D.T."/>
            <person name="Sultana T."/>
            <person name="Kesanakurti P."/>
            <person name="Hambleton S."/>
        </authorList>
    </citation>
    <scope>NUCLEOTIDE SEQUENCE</scope>
    <source>
        <strain evidence="8">DAOMC 236422</strain>
    </source>
</reference>
<reference evidence="8" key="1">
    <citation type="submission" date="2016-04" db="EMBL/GenBank/DDBJ databases">
        <authorList>
            <person name="Nguyen H.D."/>
            <person name="Samba Siva P."/>
            <person name="Cullis J."/>
            <person name="Levesque C.A."/>
            <person name="Hambleton S."/>
        </authorList>
    </citation>
    <scope>NUCLEOTIDE SEQUENCE</scope>
    <source>
        <strain evidence="8">DAOMC 236422</strain>
    </source>
</reference>
<dbReference type="InterPro" id="IPR012337">
    <property type="entry name" value="RNaseH-like_sf"/>
</dbReference>
<dbReference type="PANTHER" id="PTHR46481">
    <property type="entry name" value="ZINC FINGER BED DOMAIN-CONTAINING PROTEIN 4"/>
    <property type="match status" value="1"/>
</dbReference>
<keyword evidence="9" id="KW-1185">Reference proteome</keyword>
<feature type="region of interest" description="Disordered" evidence="6">
    <location>
        <begin position="1083"/>
        <end position="1135"/>
    </location>
</feature>
<feature type="compositionally biased region" description="Low complexity" evidence="6">
    <location>
        <begin position="132"/>
        <end position="170"/>
    </location>
</feature>
<dbReference type="AlphaFoldDB" id="A0A8X7T1T6"/>
<keyword evidence="5" id="KW-0539">Nucleus</keyword>
<feature type="region of interest" description="Disordered" evidence="6">
    <location>
        <begin position="129"/>
        <end position="318"/>
    </location>
</feature>
<dbReference type="InterPro" id="IPR008906">
    <property type="entry name" value="HATC_C_dom"/>
</dbReference>
<evidence type="ECO:0000256" key="5">
    <source>
        <dbReference type="ARBA" id="ARBA00023242"/>
    </source>
</evidence>
<dbReference type="EMBL" id="LWDG02000435">
    <property type="protein sequence ID" value="KAE8265664.1"/>
    <property type="molecule type" value="Genomic_DNA"/>
</dbReference>
<evidence type="ECO:0000256" key="1">
    <source>
        <dbReference type="ARBA" id="ARBA00004123"/>
    </source>
</evidence>
<comment type="caution">
    <text evidence="8">The sequence shown here is derived from an EMBL/GenBank/DDBJ whole genome shotgun (WGS) entry which is preliminary data.</text>
</comment>
<keyword evidence="4" id="KW-0862">Zinc</keyword>
<dbReference type="PANTHER" id="PTHR46481:SF10">
    <property type="entry name" value="ZINC FINGER BED DOMAIN-CONTAINING PROTEIN 39"/>
    <property type="match status" value="1"/>
</dbReference>
<evidence type="ECO:0000256" key="4">
    <source>
        <dbReference type="ARBA" id="ARBA00022833"/>
    </source>
</evidence>
<evidence type="ECO:0000313" key="9">
    <source>
        <dbReference type="Proteomes" id="UP000078113"/>
    </source>
</evidence>
<feature type="domain" description="HAT C-terminal dimerisation" evidence="7">
    <location>
        <begin position="1149"/>
        <end position="1217"/>
    </location>
</feature>
<dbReference type="Proteomes" id="UP000078113">
    <property type="component" value="Unassembled WGS sequence"/>
</dbReference>
<evidence type="ECO:0000256" key="6">
    <source>
        <dbReference type="SAM" id="MobiDB-lite"/>
    </source>
</evidence>
<dbReference type="GO" id="GO:0005634">
    <property type="term" value="C:nucleus"/>
    <property type="evidence" value="ECO:0007669"/>
    <property type="project" value="UniProtKB-SubCell"/>
</dbReference>